<evidence type="ECO:0000313" key="2">
    <source>
        <dbReference type="EMBL" id="TRW23137.1"/>
    </source>
</evidence>
<organism evidence="2 3">
    <name type="scientific">Flavobacterium zepuense</name>
    <dbReference type="NCBI Taxonomy" id="2593302"/>
    <lineage>
        <taxon>Bacteria</taxon>
        <taxon>Pseudomonadati</taxon>
        <taxon>Bacteroidota</taxon>
        <taxon>Flavobacteriia</taxon>
        <taxon>Flavobacteriales</taxon>
        <taxon>Flavobacteriaceae</taxon>
        <taxon>Flavobacterium</taxon>
    </lineage>
</organism>
<sequence length="1098" mass="118669">MTRKITSSMKKIKLATLILLFFTAFVNAQVTNFNLSVTKTDETCLGNGSLTFTVSNTTPGASMLYKVYKLPNTTSSVAVLTTPYLGSLGSGTYKVVALQSLGSQLGTKEQTVTIASAIVPLVFTLSSENQNCATGGSILVETTSGTFASCEIIAGPVLRPMQTSNIFEALPAGTYKVRVFNNCGVGKVKTYTLSLINAVLNISDATYPDATNPLCDSFTVNNTITPSAGTISYPLTVKHTLSALDISGNEIVIDQYFAEGDPNSLTVSAVLPRYQTQSYTYELKVTDGCSAVYANSFVVDPAVILSLAPATAPCANKYLKLNVSRYVGSYTVNFISVPAGFNPAAFNNTPAGPFTASTVSYGSTTNPVPFGTYVVEITDSCGRTDTETLLIEFVKPVPSASATNNGCFSLFGRINLSVPDTKIVNAIITAAPAAYTQTQALPQDVSSIINTQGELNLLNMPIGAYTITFTDDCGFTYSKNITVPPFVEKDFFLVTLPACDPGFGTVRYQSGNGDLTNVQITAAPTAFAQSLPYDVSANIIANGDFYMSNLPEGTYTFTATDICGIVKEKTIDVLGYTPATDNFVYNASCGSFSIKVTDSSNGTEGATYWMQKYYPESNAWGNMYNGTLYTEGEVPVTANSFKLINYVVRNNLNLTGKFRILKKFETFSNASSANTICLSVLGEFTYTDQFSINTAYSLACVGKPNDVFLDVTGQVTAYKIIEKNGAPFSFDNGTSNIFVDLAPAEYVFQIEDDCGNIVTQGFNVQTLPSIADATQPEDLVLCIEANNGGNYQFNLKDQDDDILGPLNSNSVMYTITYHATFEDADLGVNAIPALHMSTGNGEEIFARLVHNEISLCHGVTSFKLFIGQYREATIATVGTICNEGRILLKANAGFSSYLWSNGATTQNIYVTEPGIYSLIAENGYGTTSCDSYAEVEIKGSETPEIKKIDTQDWTQDENMITIYATGEGAEMLYSLDGVNYQHENVFTGLEAGVYTVYVKDAHGCGQDTKEIVLLNYPNYFTPNGDGAHDTWNIRYAAKEPHMKVVIMDRYGKIITAFGSASKGWDGTLNGIQLPSTDYWFVVTREDGKEYRGHFAMLR</sequence>
<evidence type="ECO:0000313" key="3">
    <source>
        <dbReference type="Proteomes" id="UP000320643"/>
    </source>
</evidence>
<feature type="chain" id="PRO_5021723283" evidence="1">
    <location>
        <begin position="29"/>
        <end position="1098"/>
    </location>
</feature>
<dbReference type="Proteomes" id="UP000320643">
    <property type="component" value="Unassembled WGS sequence"/>
</dbReference>
<accession>A0A552UY22</accession>
<dbReference type="InterPro" id="IPR026341">
    <property type="entry name" value="T9SS_type_B"/>
</dbReference>
<gene>
    <name evidence="2" type="ORF">FMM05_15715</name>
</gene>
<dbReference type="Pfam" id="PF13585">
    <property type="entry name" value="CHU_C"/>
    <property type="match status" value="1"/>
</dbReference>
<name>A0A552UY22_9FLAO</name>
<proteinExistence type="predicted"/>
<dbReference type="EMBL" id="VJVZ01000010">
    <property type="protein sequence ID" value="TRW23137.1"/>
    <property type="molecule type" value="Genomic_DNA"/>
</dbReference>
<protein>
    <submittedName>
        <fullName evidence="2">T9SS type B sorting domain-containing protein</fullName>
    </submittedName>
</protein>
<reference evidence="2 3" key="1">
    <citation type="submission" date="2019-07" db="EMBL/GenBank/DDBJ databases">
        <title>Flavobacterium sp. nov., isolated from glacier ice.</title>
        <authorList>
            <person name="Liu Q."/>
            <person name="Xin Y.-H."/>
        </authorList>
    </citation>
    <scope>NUCLEOTIDE SEQUENCE [LARGE SCALE GENOMIC DNA]</scope>
    <source>
        <strain evidence="2 3">ZT4R6</strain>
    </source>
</reference>
<dbReference type="AlphaFoldDB" id="A0A552UY22"/>
<dbReference type="NCBIfam" id="TIGR04131">
    <property type="entry name" value="Bac_Flav_CTERM"/>
    <property type="match status" value="1"/>
</dbReference>
<dbReference type="OrthoDB" id="601690at2"/>
<comment type="caution">
    <text evidence="2">The sequence shown here is derived from an EMBL/GenBank/DDBJ whole genome shotgun (WGS) entry which is preliminary data.</text>
</comment>
<evidence type="ECO:0000256" key="1">
    <source>
        <dbReference type="SAM" id="SignalP"/>
    </source>
</evidence>
<feature type="signal peptide" evidence="1">
    <location>
        <begin position="1"/>
        <end position="28"/>
    </location>
</feature>
<keyword evidence="1" id="KW-0732">Signal</keyword>
<keyword evidence="3" id="KW-1185">Reference proteome</keyword>